<feature type="domain" description="Putative zinc-finger" evidence="5">
    <location>
        <begin position="10"/>
        <end position="39"/>
    </location>
</feature>
<evidence type="ECO:0000256" key="1">
    <source>
        <dbReference type="ARBA" id="ARBA00023015"/>
    </source>
</evidence>
<dbReference type="Proteomes" id="UP000637628">
    <property type="component" value="Unassembled WGS sequence"/>
</dbReference>
<protein>
    <recommendedName>
        <fullName evidence="5">Putative zinc-finger domain-containing protein</fullName>
    </recommendedName>
</protein>
<keyword evidence="7" id="KW-1185">Reference proteome</keyword>
<keyword evidence="4" id="KW-0472">Membrane</keyword>
<comment type="caution">
    <text evidence="6">The sequence shown here is derived from an EMBL/GenBank/DDBJ whole genome shotgun (WGS) entry which is preliminary data.</text>
</comment>
<evidence type="ECO:0000313" key="7">
    <source>
        <dbReference type="Proteomes" id="UP000637628"/>
    </source>
</evidence>
<keyword evidence="2" id="KW-0804">Transcription</keyword>
<dbReference type="InterPro" id="IPR027383">
    <property type="entry name" value="Znf_put"/>
</dbReference>
<name>A0ABQ3Z304_9ACTN</name>
<feature type="region of interest" description="Disordered" evidence="3">
    <location>
        <begin position="124"/>
        <end position="161"/>
    </location>
</feature>
<evidence type="ECO:0000256" key="3">
    <source>
        <dbReference type="SAM" id="MobiDB-lite"/>
    </source>
</evidence>
<keyword evidence="1" id="KW-0805">Transcription regulation</keyword>
<organism evidence="6 7">
    <name type="scientific">Paractinoplanes durhamensis</name>
    <dbReference type="NCBI Taxonomy" id="113563"/>
    <lineage>
        <taxon>Bacteria</taxon>
        <taxon>Bacillati</taxon>
        <taxon>Actinomycetota</taxon>
        <taxon>Actinomycetes</taxon>
        <taxon>Micromonosporales</taxon>
        <taxon>Micromonosporaceae</taxon>
        <taxon>Paractinoplanes</taxon>
    </lineage>
</organism>
<dbReference type="RefSeq" id="WP_203730717.1">
    <property type="nucleotide sequence ID" value="NZ_BAAATX010000029.1"/>
</dbReference>
<reference evidence="6 7" key="1">
    <citation type="submission" date="2021-01" db="EMBL/GenBank/DDBJ databases">
        <title>Whole genome shotgun sequence of Actinoplanes durhamensis NBRC 14914.</title>
        <authorList>
            <person name="Komaki H."/>
            <person name="Tamura T."/>
        </authorList>
    </citation>
    <scope>NUCLEOTIDE SEQUENCE [LARGE SCALE GENOMIC DNA]</scope>
    <source>
        <strain evidence="6 7">NBRC 14914</strain>
    </source>
</reference>
<gene>
    <name evidence="6" type="ORF">Adu01nite_55360</name>
</gene>
<sequence length="294" mass="29189">MTDLHHETLQPLCGAYLSGALQPAEEADFERHLASCPDCMDECERLGETASGLSRLPAADVEELLRTEPWPPTTAAAPSAASAPATPAVAAAPAAAASAPAAPAAAPAPASTPASAAPAASAPAVAPTGVPAAPVKTPAAAGTRPPARNGDSRGPGRSRRRRLVGSVLAALVVAGLGVGVVVKLAEKPSTPAVQTDQVGAVSAEGTGAAARLAVTVDKTSKVNATVSGLTEGERYKLYAIDAAGTNHLVTQWTAGPAAERTITGRTDVPLADLAFFAVTRGTADSAVVSAKVTH</sequence>
<dbReference type="Gene3D" id="1.10.10.1320">
    <property type="entry name" value="Anti-sigma factor, zinc-finger domain"/>
    <property type="match status" value="1"/>
</dbReference>
<evidence type="ECO:0000256" key="4">
    <source>
        <dbReference type="SAM" id="Phobius"/>
    </source>
</evidence>
<feature type="compositionally biased region" description="Low complexity" evidence="3">
    <location>
        <begin position="124"/>
        <end position="148"/>
    </location>
</feature>
<keyword evidence="4" id="KW-1133">Transmembrane helix</keyword>
<dbReference type="EMBL" id="BOML01000043">
    <property type="protein sequence ID" value="GIE04186.1"/>
    <property type="molecule type" value="Genomic_DNA"/>
</dbReference>
<dbReference type="InterPro" id="IPR041916">
    <property type="entry name" value="Anti_sigma_zinc_sf"/>
</dbReference>
<evidence type="ECO:0000313" key="6">
    <source>
        <dbReference type="EMBL" id="GIE04186.1"/>
    </source>
</evidence>
<proteinExistence type="predicted"/>
<keyword evidence="4" id="KW-0812">Transmembrane</keyword>
<evidence type="ECO:0000259" key="5">
    <source>
        <dbReference type="Pfam" id="PF13490"/>
    </source>
</evidence>
<feature type="transmembrane region" description="Helical" evidence="4">
    <location>
        <begin position="163"/>
        <end position="185"/>
    </location>
</feature>
<evidence type="ECO:0000256" key="2">
    <source>
        <dbReference type="ARBA" id="ARBA00023163"/>
    </source>
</evidence>
<accession>A0ABQ3Z304</accession>
<dbReference type="Pfam" id="PF13490">
    <property type="entry name" value="zf-HC2"/>
    <property type="match status" value="1"/>
</dbReference>